<dbReference type="GeneID" id="9593960"/>
<dbReference type="VEuPathDB" id="FungiDB:SCHCODRAFT_02633459"/>
<sequence length="516" mass="58897">MTSDINSDSIDRVRSLYAPSTSEEVEALCDRLSEVQIGLQDCASEIARLEYALSLARQRRGSLREEEANIKALLSPVRAVPPEILAEIAVHTLPDKWFEDVIGIHIWAFSHVCHSWREVALSIPWVWSRLRLPTRTNMASESWEPTFLRILSFYLSRSGRKPLSITTMWNQGAFSGYWENSQQPMWAQIWDHIDRLRELEVYCSEFEGFPFPPTLPALEKLVINNYLSGELHVNAPSLRVLELVETSVTAVEVHRGSLRALRIRCDMFGDDFLRIGECQGLEVLSLTQETSDIPSWLETHSISLPSLHTLELCRAAIEIAPYIHAPSLQHFMLDDVRYYNHYDIEISPEDVEGLSDLLKPVEHITLRNTAHYDTNLLHELMSIPRRLRVLSLTEDTDPRSLAPRTIPRDLFLKLIAQDEGAFPYPHLSQLRIVNGTKGISWEGYDIALVQSLLEYRSPPRNNCAPLERLEIQTPFAILPVTKECMEARTTDGKQILDISRCATSIPVEKSEPACFY</sequence>
<name>D8QB84_SCHCM</name>
<feature type="non-terminal residue" evidence="1">
    <location>
        <position position="516"/>
    </location>
</feature>
<evidence type="ECO:0000313" key="1">
    <source>
        <dbReference type="EMBL" id="EFI94714.1"/>
    </source>
</evidence>
<dbReference type="OrthoDB" id="3365698at2759"/>
<proteinExistence type="predicted"/>
<dbReference type="KEGG" id="scm:SCHCO_02633459"/>
<gene>
    <name evidence="1" type="ORF">SCHCODRAFT_111151</name>
</gene>
<dbReference type="InterPro" id="IPR032675">
    <property type="entry name" value="LRR_dom_sf"/>
</dbReference>
<dbReference type="HOGENOM" id="CLU_528022_0_0_1"/>
<dbReference type="Gene3D" id="3.80.10.10">
    <property type="entry name" value="Ribonuclease Inhibitor"/>
    <property type="match status" value="1"/>
</dbReference>
<dbReference type="EMBL" id="GL377309">
    <property type="protein sequence ID" value="EFI94714.1"/>
    <property type="molecule type" value="Genomic_DNA"/>
</dbReference>
<dbReference type="AlphaFoldDB" id="D8QB84"/>
<organism evidence="2">
    <name type="scientific">Schizophyllum commune (strain H4-8 / FGSC 9210)</name>
    <name type="common">Split gill fungus</name>
    <dbReference type="NCBI Taxonomy" id="578458"/>
    <lineage>
        <taxon>Eukaryota</taxon>
        <taxon>Fungi</taxon>
        <taxon>Dikarya</taxon>
        <taxon>Basidiomycota</taxon>
        <taxon>Agaricomycotina</taxon>
        <taxon>Agaricomycetes</taxon>
        <taxon>Agaricomycetidae</taxon>
        <taxon>Agaricales</taxon>
        <taxon>Schizophyllaceae</taxon>
        <taxon>Schizophyllum</taxon>
    </lineage>
</organism>
<dbReference type="InParanoid" id="D8QB84"/>
<dbReference type="RefSeq" id="XP_003029617.1">
    <property type="nucleotide sequence ID" value="XM_003029571.1"/>
</dbReference>
<protein>
    <recommendedName>
        <fullName evidence="3">F-box domain-containing protein</fullName>
    </recommendedName>
</protein>
<evidence type="ECO:0000313" key="2">
    <source>
        <dbReference type="Proteomes" id="UP000007431"/>
    </source>
</evidence>
<dbReference type="SUPFAM" id="SSF52058">
    <property type="entry name" value="L domain-like"/>
    <property type="match status" value="1"/>
</dbReference>
<reference evidence="1 2" key="1">
    <citation type="journal article" date="2010" name="Nat. Biotechnol.">
        <title>Genome sequence of the model mushroom Schizophyllum commune.</title>
        <authorList>
            <person name="Ohm R.A."/>
            <person name="de Jong J.F."/>
            <person name="Lugones L.G."/>
            <person name="Aerts A."/>
            <person name="Kothe E."/>
            <person name="Stajich J.E."/>
            <person name="de Vries R.P."/>
            <person name="Record E."/>
            <person name="Levasseur A."/>
            <person name="Baker S.E."/>
            <person name="Bartholomew K.A."/>
            <person name="Coutinho P.M."/>
            <person name="Erdmann S."/>
            <person name="Fowler T.J."/>
            <person name="Gathman A.C."/>
            <person name="Lombard V."/>
            <person name="Henrissat B."/>
            <person name="Knabe N."/>
            <person name="Kuees U."/>
            <person name="Lilly W.W."/>
            <person name="Lindquist E."/>
            <person name="Lucas S."/>
            <person name="Magnuson J.K."/>
            <person name="Piumi F."/>
            <person name="Raudaskoski M."/>
            <person name="Salamov A."/>
            <person name="Schmutz J."/>
            <person name="Schwarze F.W.M.R."/>
            <person name="vanKuyk P.A."/>
            <person name="Horton J.S."/>
            <person name="Grigoriev I.V."/>
            <person name="Woesten H.A.B."/>
        </authorList>
    </citation>
    <scope>NUCLEOTIDE SEQUENCE [LARGE SCALE GENOMIC DNA]</scope>
    <source>
        <strain evidence="2">H4-8 / FGSC 9210</strain>
    </source>
</reference>
<evidence type="ECO:0008006" key="3">
    <source>
        <dbReference type="Google" id="ProtNLM"/>
    </source>
</evidence>
<accession>D8QB84</accession>
<keyword evidence="2" id="KW-1185">Reference proteome</keyword>
<dbReference type="Proteomes" id="UP000007431">
    <property type="component" value="Unassembled WGS sequence"/>
</dbReference>